<keyword evidence="8" id="KW-0963">Cytoplasm</keyword>
<comment type="catalytic activity">
    <reaction evidence="7 8">
        <text>(2S,6S)-2,6-diaminopimelate = meso-2,6-diaminopimelate</text>
        <dbReference type="Rhea" id="RHEA:15393"/>
        <dbReference type="ChEBI" id="CHEBI:57609"/>
        <dbReference type="ChEBI" id="CHEBI:57791"/>
        <dbReference type="EC" id="5.1.1.7"/>
    </reaction>
</comment>
<evidence type="ECO:0000256" key="2">
    <source>
        <dbReference type="ARBA" id="ARBA00010219"/>
    </source>
</evidence>
<evidence type="ECO:0000256" key="3">
    <source>
        <dbReference type="ARBA" id="ARBA00013080"/>
    </source>
</evidence>
<dbReference type="InterPro" id="IPR001653">
    <property type="entry name" value="DAP_epimerase_DapF"/>
</dbReference>
<comment type="pathway">
    <text evidence="1 8">Amino-acid biosynthesis; L-lysine biosynthesis via DAP pathway; DL-2,6-diaminopimelate from LL-2,6-diaminopimelate: step 1/1.</text>
</comment>
<feature type="binding site" evidence="8">
    <location>
        <begin position="90"/>
        <end position="91"/>
    </location>
    <ligand>
        <name>substrate</name>
    </ligand>
</feature>
<evidence type="ECO:0000256" key="8">
    <source>
        <dbReference type="HAMAP-Rule" id="MF_00197"/>
    </source>
</evidence>
<gene>
    <name evidence="8 10" type="primary">dapF</name>
    <name evidence="10" type="ORF">GCM10009416_32630</name>
</gene>
<reference evidence="10 11" key="1">
    <citation type="journal article" date="2019" name="Int. J. Syst. Evol. Microbiol.">
        <title>The Global Catalogue of Microorganisms (GCM) 10K type strain sequencing project: providing services to taxonomists for standard genome sequencing and annotation.</title>
        <authorList>
            <consortium name="The Broad Institute Genomics Platform"/>
            <consortium name="The Broad Institute Genome Sequencing Center for Infectious Disease"/>
            <person name="Wu L."/>
            <person name="Ma J."/>
        </authorList>
    </citation>
    <scope>NUCLEOTIDE SEQUENCE [LARGE SCALE GENOMIC DNA]</scope>
    <source>
        <strain evidence="10 11">JCM 9933</strain>
    </source>
</reference>
<dbReference type="EMBL" id="BAAAFZ010000052">
    <property type="protein sequence ID" value="GAA0591699.1"/>
    <property type="molecule type" value="Genomic_DNA"/>
</dbReference>
<name>A0ABN1FIU8_9PROT</name>
<dbReference type="PROSITE" id="PS01326">
    <property type="entry name" value="DAP_EPIMERASE"/>
    <property type="match status" value="1"/>
</dbReference>
<keyword evidence="6 8" id="KW-0413">Isomerase</keyword>
<feature type="site" description="Could be important to modulate the pK values of the two catalytic cysteine residues" evidence="8">
    <location>
        <position position="221"/>
    </location>
</feature>
<evidence type="ECO:0000256" key="6">
    <source>
        <dbReference type="ARBA" id="ARBA00023235"/>
    </source>
</evidence>
<organism evidence="10 11">
    <name type="scientific">Craurococcus roseus</name>
    <dbReference type="NCBI Taxonomy" id="77585"/>
    <lineage>
        <taxon>Bacteria</taxon>
        <taxon>Pseudomonadati</taxon>
        <taxon>Pseudomonadota</taxon>
        <taxon>Alphaproteobacteria</taxon>
        <taxon>Acetobacterales</taxon>
        <taxon>Acetobacteraceae</taxon>
        <taxon>Craurococcus</taxon>
    </lineage>
</organism>
<feature type="binding site" evidence="8">
    <location>
        <position position="80"/>
    </location>
    <ligand>
        <name>substrate</name>
    </ligand>
</feature>
<feature type="site" description="Could be important to modulate the pK values of the two catalytic cysteine residues" evidence="8">
    <location>
        <position position="172"/>
    </location>
</feature>
<feature type="active site" description="Proton acceptor" evidence="8">
    <location>
        <position position="230"/>
    </location>
</feature>
<dbReference type="HAMAP" id="MF_00197">
    <property type="entry name" value="DAP_epimerase"/>
    <property type="match status" value="1"/>
</dbReference>
<dbReference type="PANTHER" id="PTHR31689:SF0">
    <property type="entry name" value="DIAMINOPIMELATE EPIMERASE"/>
    <property type="match status" value="1"/>
</dbReference>
<proteinExistence type="inferred from homology"/>
<dbReference type="Pfam" id="PF01678">
    <property type="entry name" value="DAP_epimerase"/>
    <property type="match status" value="2"/>
</dbReference>
<feature type="binding site" evidence="8">
    <location>
        <position position="60"/>
    </location>
    <ligand>
        <name>substrate</name>
    </ligand>
</feature>
<evidence type="ECO:0000256" key="9">
    <source>
        <dbReference type="PROSITE-ProRule" id="PRU10125"/>
    </source>
</evidence>
<protein>
    <recommendedName>
        <fullName evidence="3 8">Diaminopimelate epimerase</fullName>
        <shortName evidence="8">DAP epimerase</shortName>
        <ecNumber evidence="3 8">5.1.1.7</ecNumber>
    </recommendedName>
    <alternativeName>
        <fullName evidence="8">PLP-independent amino acid racemase</fullName>
    </alternativeName>
</protein>
<sequence length="301" mass="31684">MDRACAGRISPAVMTLPFRKMHGLGNDFVVLDARGRPDLRLTPARAAAVADRHTGVGCDQLIVLEPAEGGGADVFMRIRNPDGSEAGACGNATRCVASLLAAETGRPRVTVRTVSGDLPAVALPDGRWRVDMGPARLGWRDVPLAREFDTLHLPISRGPVGDPAACSIGNPHATFFVPDLSRLRLDTFGPSLERDPLFPERANIGFAQVVAPDRILLAMWERGAGPTRACGSGACAALVNAHRRGLTGRRATVVLPGGELEIEWREADGHVLMAGPVATAFTGELDLDALPEPAAPAHAAA</sequence>
<dbReference type="EC" id="5.1.1.7" evidence="3 8"/>
<evidence type="ECO:0000256" key="1">
    <source>
        <dbReference type="ARBA" id="ARBA00005196"/>
    </source>
</evidence>
<comment type="caution">
    <text evidence="10">The sequence shown here is derived from an EMBL/GenBank/DDBJ whole genome shotgun (WGS) entry which is preliminary data.</text>
</comment>
<feature type="binding site" evidence="8">
    <location>
        <begin position="231"/>
        <end position="232"/>
    </location>
    <ligand>
        <name>substrate</name>
    </ligand>
</feature>
<comment type="function">
    <text evidence="8">Catalyzes the stereoinversion of LL-2,6-diaminopimelate (L,L-DAP) to meso-diaminopimelate (meso-DAP), a precursor of L-lysine and an essential component of the bacterial peptidoglycan.</text>
</comment>
<evidence type="ECO:0000256" key="4">
    <source>
        <dbReference type="ARBA" id="ARBA00022605"/>
    </source>
</evidence>
<comment type="similarity">
    <text evidence="2 8">Belongs to the diaminopimelate epimerase family.</text>
</comment>
<evidence type="ECO:0000256" key="7">
    <source>
        <dbReference type="ARBA" id="ARBA00051712"/>
    </source>
</evidence>
<dbReference type="PANTHER" id="PTHR31689">
    <property type="entry name" value="DIAMINOPIMELATE EPIMERASE, CHLOROPLASTIC"/>
    <property type="match status" value="1"/>
</dbReference>
<dbReference type="Gene3D" id="3.10.310.10">
    <property type="entry name" value="Diaminopimelate Epimerase, Chain A, domain 1"/>
    <property type="match status" value="2"/>
</dbReference>
<comment type="subcellular location">
    <subcellularLocation>
        <location evidence="8">Cytoplasm</location>
    </subcellularLocation>
</comment>
<feature type="binding site" evidence="8">
    <location>
        <begin position="221"/>
        <end position="222"/>
    </location>
    <ligand>
        <name>substrate</name>
    </ligand>
</feature>
<feature type="active site" description="Proton donor" evidence="8">
    <location>
        <position position="89"/>
    </location>
</feature>
<evidence type="ECO:0000256" key="5">
    <source>
        <dbReference type="ARBA" id="ARBA00023154"/>
    </source>
</evidence>
<accession>A0ABN1FIU8</accession>
<evidence type="ECO:0000313" key="11">
    <source>
        <dbReference type="Proteomes" id="UP001501588"/>
    </source>
</evidence>
<feature type="binding site" evidence="8">
    <location>
        <position position="203"/>
    </location>
    <ligand>
        <name>substrate</name>
    </ligand>
</feature>
<keyword evidence="11" id="KW-1185">Reference proteome</keyword>
<feature type="binding site" evidence="8">
    <location>
        <position position="170"/>
    </location>
    <ligand>
        <name>substrate</name>
    </ligand>
</feature>
<keyword evidence="5 8" id="KW-0457">Lysine biosynthesis</keyword>
<feature type="active site" evidence="9">
    <location>
        <position position="89"/>
    </location>
</feature>
<dbReference type="NCBIfam" id="TIGR00652">
    <property type="entry name" value="DapF"/>
    <property type="match status" value="1"/>
</dbReference>
<comment type="subunit">
    <text evidence="8">Homodimer.</text>
</comment>
<keyword evidence="4 8" id="KW-0028">Amino-acid biosynthesis</keyword>
<feature type="binding site" evidence="8">
    <location>
        <position position="26"/>
    </location>
    <ligand>
        <name>substrate</name>
    </ligand>
</feature>
<evidence type="ECO:0000313" key="10">
    <source>
        <dbReference type="EMBL" id="GAA0591699.1"/>
    </source>
</evidence>
<dbReference type="SUPFAM" id="SSF54506">
    <property type="entry name" value="Diaminopimelate epimerase-like"/>
    <property type="match status" value="2"/>
</dbReference>
<dbReference type="Proteomes" id="UP001501588">
    <property type="component" value="Unassembled WGS sequence"/>
</dbReference>
<dbReference type="InterPro" id="IPR018510">
    <property type="entry name" value="DAP_epimerase_AS"/>
</dbReference>